<reference evidence="4 5" key="1">
    <citation type="submission" date="2016-11" db="EMBL/GenBank/DDBJ databases">
        <authorList>
            <person name="Jaros S."/>
            <person name="Januszkiewicz K."/>
            <person name="Wedrychowicz H."/>
        </authorList>
    </citation>
    <scope>NUCLEOTIDE SEQUENCE [LARGE SCALE GENOMIC DNA]</scope>
    <source>
        <strain evidence="4 5">DSM 22153</strain>
    </source>
</reference>
<dbReference type="Pfam" id="PF08327">
    <property type="entry name" value="AHSA1"/>
    <property type="match status" value="1"/>
</dbReference>
<feature type="domain" description="Activator of Hsp90 ATPase homologue 1/2-like C-terminal" evidence="3">
    <location>
        <begin position="23"/>
        <end position="157"/>
    </location>
</feature>
<evidence type="ECO:0000313" key="5">
    <source>
        <dbReference type="Proteomes" id="UP000186002"/>
    </source>
</evidence>
<comment type="similarity">
    <text evidence="1">Belongs to the AHA1 family.</text>
</comment>
<dbReference type="STRING" id="735517.SAMN05444272_1023"/>
<dbReference type="Pfam" id="PF06983">
    <property type="entry name" value="3-dmu-9_3-mt"/>
    <property type="match status" value="1"/>
</dbReference>
<organism evidence="4 5">
    <name type="scientific">Roseibium suaedae</name>
    <dbReference type="NCBI Taxonomy" id="735517"/>
    <lineage>
        <taxon>Bacteria</taxon>
        <taxon>Pseudomonadati</taxon>
        <taxon>Pseudomonadota</taxon>
        <taxon>Alphaproteobacteria</taxon>
        <taxon>Hyphomicrobiales</taxon>
        <taxon>Stappiaceae</taxon>
        <taxon>Roseibium</taxon>
    </lineage>
</organism>
<dbReference type="Gene3D" id="3.30.530.20">
    <property type="match status" value="1"/>
</dbReference>
<dbReference type="InterPro" id="IPR023393">
    <property type="entry name" value="START-like_dom_sf"/>
</dbReference>
<dbReference type="Gene3D" id="3.10.180.10">
    <property type="entry name" value="2,3-Dihydroxybiphenyl 1,2-Dioxygenase, domain 1"/>
    <property type="match status" value="1"/>
</dbReference>
<evidence type="ECO:0000259" key="2">
    <source>
        <dbReference type="Pfam" id="PF06983"/>
    </source>
</evidence>
<dbReference type="InterPro" id="IPR013538">
    <property type="entry name" value="ASHA1/2-like_C"/>
</dbReference>
<dbReference type="Proteomes" id="UP000186002">
    <property type="component" value="Unassembled WGS sequence"/>
</dbReference>
<evidence type="ECO:0000256" key="1">
    <source>
        <dbReference type="ARBA" id="ARBA00006817"/>
    </source>
</evidence>
<accession>A0A1M7BZ14</accession>
<keyword evidence="4" id="KW-0489">Methyltransferase</keyword>
<dbReference type="GO" id="GO:0032259">
    <property type="term" value="P:methylation"/>
    <property type="evidence" value="ECO:0007669"/>
    <property type="project" value="UniProtKB-KW"/>
</dbReference>
<keyword evidence="4" id="KW-0830">Ubiquinone</keyword>
<keyword evidence="4" id="KW-0808">Transferase</keyword>
<dbReference type="SUPFAM" id="SSF55961">
    <property type="entry name" value="Bet v1-like"/>
    <property type="match status" value="1"/>
</dbReference>
<evidence type="ECO:0000313" key="4">
    <source>
        <dbReference type="EMBL" id="SHL60298.1"/>
    </source>
</evidence>
<dbReference type="AlphaFoldDB" id="A0A1M7BZ14"/>
<dbReference type="InterPro" id="IPR028973">
    <property type="entry name" value="PhnB-like"/>
</dbReference>
<proteinExistence type="inferred from homology"/>
<dbReference type="CDD" id="cd08896">
    <property type="entry name" value="SRPBCC_CalC_Aha1-like_3"/>
    <property type="match status" value="1"/>
</dbReference>
<protein>
    <submittedName>
        <fullName evidence="4">Glyoxalase superfamily enzyme, possibly 3-demethylubiquinone-9 3-methyltransferase</fullName>
    </submittedName>
</protein>
<dbReference type="RefSeq" id="WP_235860445.1">
    <property type="nucleotide sequence ID" value="NZ_FRBW01000001.1"/>
</dbReference>
<dbReference type="PANTHER" id="PTHR33990:SF2">
    <property type="entry name" value="PHNB-LIKE DOMAIN-CONTAINING PROTEIN"/>
    <property type="match status" value="1"/>
</dbReference>
<dbReference type="PANTHER" id="PTHR33990">
    <property type="entry name" value="PROTEIN YJDN-RELATED"/>
    <property type="match status" value="1"/>
</dbReference>
<feature type="domain" description="PhnB-like" evidence="2">
    <location>
        <begin position="178"/>
        <end position="287"/>
    </location>
</feature>
<dbReference type="SUPFAM" id="SSF54593">
    <property type="entry name" value="Glyoxalase/Bleomycin resistance protein/Dihydroxybiphenyl dioxygenase"/>
    <property type="match status" value="1"/>
</dbReference>
<dbReference type="GO" id="GO:0008168">
    <property type="term" value="F:methyltransferase activity"/>
    <property type="evidence" value="ECO:0007669"/>
    <property type="project" value="UniProtKB-KW"/>
</dbReference>
<gene>
    <name evidence="4" type="ORF">SAMN05444272_1023</name>
</gene>
<dbReference type="InterPro" id="IPR029068">
    <property type="entry name" value="Glyas_Bleomycin-R_OHBP_Dase"/>
</dbReference>
<sequence>MTHSDVTYRETPLGLELERIIPAPRQAVWRCWVEPELLMQWFCPKPWRVSRADMKLRPGGRFNVVMEGPEGERMECPGIYLEVIPGEALTFTDAYQEDFVPQPTSFMTGYVRLEDTGEGATRFIWGARHSREEDKQRHLEMGFKDGWKAASDQLETLSQEIAAQSRAPDFKVPEFKAKVRTSLFLEKDALLAAEFYVSLLPDSRIDAVYRPDPAGPELVVEFTLAGTPYMTMNGNPQAQPSFLSSISVLTEDQPETDRLWQKLSEKGGQPGNCGWIQDRFGIHWQIVPKALPRLMSQGGPGQAARVQSALMSMTRIDISGLEAAAQAA</sequence>
<dbReference type="EMBL" id="FRBW01000001">
    <property type="protein sequence ID" value="SHL60298.1"/>
    <property type="molecule type" value="Genomic_DNA"/>
</dbReference>
<name>A0A1M7BZ14_9HYPH</name>
<keyword evidence="5" id="KW-1185">Reference proteome</keyword>
<evidence type="ECO:0000259" key="3">
    <source>
        <dbReference type="Pfam" id="PF08327"/>
    </source>
</evidence>